<organism evidence="1 2">
    <name type="scientific">Dunaliella salina</name>
    <name type="common">Green alga</name>
    <name type="synonym">Protococcus salinus</name>
    <dbReference type="NCBI Taxonomy" id="3046"/>
    <lineage>
        <taxon>Eukaryota</taxon>
        <taxon>Viridiplantae</taxon>
        <taxon>Chlorophyta</taxon>
        <taxon>core chlorophytes</taxon>
        <taxon>Chlorophyceae</taxon>
        <taxon>CS clade</taxon>
        <taxon>Chlamydomonadales</taxon>
        <taxon>Dunaliellaceae</taxon>
        <taxon>Dunaliella</taxon>
    </lineage>
</organism>
<comment type="caution">
    <text evidence="1">The sequence shown here is derived from an EMBL/GenBank/DDBJ whole genome shotgun (WGS) entry which is preliminary data.</text>
</comment>
<evidence type="ECO:0000313" key="2">
    <source>
        <dbReference type="Proteomes" id="UP000815325"/>
    </source>
</evidence>
<proteinExistence type="predicted"/>
<gene>
    <name evidence="1" type="ORF">DUNSADRAFT_16453</name>
</gene>
<sequence length="102" mass="11328">MASGLRTRRADGACRPGTRCATIVYLVVVVVQWVNSPPVIASNAFWSIEPATYMSCHDPILPGSQQVWHPCEPSHYLDHATSHVHVMPRPHTTWTTTSATFM</sequence>
<evidence type="ECO:0008006" key="3">
    <source>
        <dbReference type="Google" id="ProtNLM"/>
    </source>
</evidence>
<name>A0ABQ7H0Z0_DUNSA</name>
<protein>
    <recommendedName>
        <fullName evidence="3">Secreted protein</fullName>
    </recommendedName>
</protein>
<dbReference type="EMBL" id="MU069511">
    <property type="protein sequence ID" value="KAF5840512.1"/>
    <property type="molecule type" value="Genomic_DNA"/>
</dbReference>
<accession>A0ABQ7H0Z0</accession>
<dbReference type="Proteomes" id="UP000815325">
    <property type="component" value="Unassembled WGS sequence"/>
</dbReference>
<keyword evidence="2" id="KW-1185">Reference proteome</keyword>
<evidence type="ECO:0000313" key="1">
    <source>
        <dbReference type="EMBL" id="KAF5840512.1"/>
    </source>
</evidence>
<reference evidence="1" key="1">
    <citation type="submission" date="2017-08" db="EMBL/GenBank/DDBJ databases">
        <authorList>
            <person name="Polle J.E."/>
            <person name="Barry K."/>
            <person name="Cushman J."/>
            <person name="Schmutz J."/>
            <person name="Tran D."/>
            <person name="Hathwaick L.T."/>
            <person name="Yim W.C."/>
            <person name="Jenkins J."/>
            <person name="Mckie-Krisberg Z.M."/>
            <person name="Prochnik S."/>
            <person name="Lindquist E."/>
            <person name="Dockter R.B."/>
            <person name="Adam C."/>
            <person name="Molina H."/>
            <person name="Bunkerborg J."/>
            <person name="Jin E."/>
            <person name="Buchheim M."/>
            <person name="Magnuson J."/>
        </authorList>
    </citation>
    <scope>NUCLEOTIDE SEQUENCE</scope>
    <source>
        <strain evidence="1">CCAP 19/18</strain>
    </source>
</reference>